<organism evidence="1 2">
    <name type="scientific">Wandonia haliotis</name>
    <dbReference type="NCBI Taxonomy" id="574963"/>
    <lineage>
        <taxon>Bacteria</taxon>
        <taxon>Pseudomonadati</taxon>
        <taxon>Bacteroidota</taxon>
        <taxon>Flavobacteriia</taxon>
        <taxon>Flavobacteriales</taxon>
        <taxon>Crocinitomicaceae</taxon>
        <taxon>Wandonia</taxon>
    </lineage>
</organism>
<name>A0ABN1MNA2_9FLAO</name>
<dbReference type="RefSeq" id="WP_343785654.1">
    <property type="nucleotide sequence ID" value="NZ_BAAAFH010000003.1"/>
</dbReference>
<accession>A0ABN1MNA2</accession>
<dbReference type="Proteomes" id="UP001501126">
    <property type="component" value="Unassembled WGS sequence"/>
</dbReference>
<sequence length="183" mass="21896">MLIARQKKEENIIEYLLYMFQIEDLIRAHQLDADLLYEQIIEPQVQDEKLAEEYRNWYTGLIRAMKEQRKEKEGHIFELHEVQMELFYLHTTLVNLVKDKNYAEAFNKALPFITEFREKSDSKLNDVDLAVQALYMKLLLKLKGKEILKETEEAFDAMRNMLVKLAQAYHKMKKGDLDFFNNN</sequence>
<dbReference type="EMBL" id="BAAAFH010000003">
    <property type="protein sequence ID" value="GAA0874747.1"/>
    <property type="molecule type" value="Genomic_DNA"/>
</dbReference>
<evidence type="ECO:0000313" key="2">
    <source>
        <dbReference type="Proteomes" id="UP001501126"/>
    </source>
</evidence>
<dbReference type="InterPro" id="IPR032574">
    <property type="entry name" value="DUF4924"/>
</dbReference>
<comment type="caution">
    <text evidence="1">The sequence shown here is derived from an EMBL/GenBank/DDBJ whole genome shotgun (WGS) entry which is preliminary data.</text>
</comment>
<proteinExistence type="predicted"/>
<reference evidence="1 2" key="1">
    <citation type="journal article" date="2019" name="Int. J. Syst. Evol. Microbiol.">
        <title>The Global Catalogue of Microorganisms (GCM) 10K type strain sequencing project: providing services to taxonomists for standard genome sequencing and annotation.</title>
        <authorList>
            <consortium name="The Broad Institute Genomics Platform"/>
            <consortium name="The Broad Institute Genome Sequencing Center for Infectious Disease"/>
            <person name="Wu L."/>
            <person name="Ma J."/>
        </authorList>
    </citation>
    <scope>NUCLEOTIDE SEQUENCE [LARGE SCALE GENOMIC DNA]</scope>
    <source>
        <strain evidence="1 2">JCM 16083</strain>
    </source>
</reference>
<evidence type="ECO:0000313" key="1">
    <source>
        <dbReference type="EMBL" id="GAA0874747.1"/>
    </source>
</evidence>
<dbReference type="Pfam" id="PF16271">
    <property type="entry name" value="DUF4924"/>
    <property type="match status" value="1"/>
</dbReference>
<keyword evidence="2" id="KW-1185">Reference proteome</keyword>
<gene>
    <name evidence="1" type="ORF">GCM10009118_11550</name>
</gene>
<protein>
    <submittedName>
        <fullName evidence="1">DUF4924 family protein</fullName>
    </submittedName>
</protein>